<sequence length="292" mass="32905">MLLLLIFPVLVTGFYACHIHPVFSYTLHRYEGQYLYLKSAELGLRCFFLAFLLSLGFHYILPDRLTLGCINIPLTLSDAVVAGMKMMMAIPSDANGEQLSEASKAAWFIQLSFLTFLSAYLVKFFGHLSLRLRFGLWDAKVHVIGGILEDSPLDNLLFRLSLEKDKHAMLAMEDRKVYVGKIINLGEPSATTGMDQDIAIIPLMSGYRDKDTLKVTFTTFYDEVDADISISLRQDNIVSATQFDFDAYKVWNPHSAQTAEADEKTVAGWARTQIKKLDNWLESLGKDEKVAP</sequence>
<accession>A0A292GN26</accession>
<keyword evidence="1" id="KW-1133">Transmembrane helix</keyword>
<feature type="transmembrane region" description="Helical" evidence="1">
    <location>
        <begin position="42"/>
        <end position="61"/>
    </location>
</feature>
<evidence type="ECO:0000256" key="1">
    <source>
        <dbReference type="SAM" id="Phobius"/>
    </source>
</evidence>
<reference evidence="2" key="1">
    <citation type="submission" date="2016-07" db="EMBL/GenBank/DDBJ databases">
        <title>Genomics reveals synergistic degradation of pyrene by five bacteria in a mangrove sediment-derived bacterial consortium.</title>
        <authorList>
            <person name="Wanapaisan P."/>
            <person name="Vejarano F."/>
            <person name="Chakraborty J."/>
            <person name="Shintani M."/>
            <person name="Muangchinda C."/>
            <person name="Laothamteep N."/>
            <person name="Suzuki-Minakuchi C."/>
            <person name="Inoue K."/>
            <person name="Nojiri H."/>
            <person name="Pinyakong O."/>
        </authorList>
    </citation>
    <scope>NUCLEOTIDE SEQUENCE</scope>
    <source>
        <strain evidence="2">PW1</strain>
    </source>
</reference>
<dbReference type="EMBL" id="LC171369">
    <property type="protein sequence ID" value="BBA74564.1"/>
    <property type="molecule type" value="Genomic_DNA"/>
</dbReference>
<feature type="transmembrane region" description="Helical" evidence="1">
    <location>
        <begin position="68"/>
        <end position="87"/>
    </location>
</feature>
<evidence type="ECO:0000313" key="2">
    <source>
        <dbReference type="EMBL" id="BBA74564.1"/>
    </source>
</evidence>
<protein>
    <recommendedName>
        <fullName evidence="3">Transmembrane protein</fullName>
    </recommendedName>
</protein>
<proteinExistence type="predicted"/>
<dbReference type="AlphaFoldDB" id="A0A292GN26"/>
<keyword evidence="1" id="KW-0812">Transmembrane</keyword>
<name>A0A292GN26_9HYPH</name>
<keyword evidence="1" id="KW-0472">Membrane</keyword>
<organism evidence="2">
    <name type="scientific">Ochrobactrum sp. PW1</name>
    <dbReference type="NCBI Taxonomy" id="1882222"/>
    <lineage>
        <taxon>Bacteria</taxon>
        <taxon>Pseudomonadati</taxon>
        <taxon>Pseudomonadota</taxon>
        <taxon>Alphaproteobacteria</taxon>
        <taxon>Hyphomicrobiales</taxon>
        <taxon>Brucellaceae</taxon>
        <taxon>Brucella/Ochrobactrum group</taxon>
        <taxon>Ochrobactrum</taxon>
    </lineage>
</organism>
<feature type="transmembrane region" description="Helical" evidence="1">
    <location>
        <begin position="107"/>
        <end position="126"/>
    </location>
</feature>
<evidence type="ECO:0008006" key="3">
    <source>
        <dbReference type="Google" id="ProtNLM"/>
    </source>
</evidence>